<keyword evidence="5 8" id="KW-1133">Transmembrane helix</keyword>
<feature type="transmembrane region" description="Helical" evidence="8">
    <location>
        <begin position="62"/>
        <end position="85"/>
    </location>
</feature>
<reference evidence="10" key="1">
    <citation type="submission" date="2023-04" db="EMBL/GenBank/DDBJ databases">
        <title>Candida boidinii NBRC 10035.</title>
        <authorList>
            <person name="Ichikawa N."/>
            <person name="Sato H."/>
            <person name="Tonouchi N."/>
        </authorList>
    </citation>
    <scope>NUCLEOTIDE SEQUENCE</scope>
    <source>
        <strain evidence="10">NBRC 10035</strain>
    </source>
</reference>
<feature type="transmembrane region" description="Helical" evidence="8">
    <location>
        <begin position="117"/>
        <end position="137"/>
    </location>
</feature>
<organism evidence="10 11">
    <name type="scientific">Candida boidinii</name>
    <name type="common">Yeast</name>
    <dbReference type="NCBI Taxonomy" id="5477"/>
    <lineage>
        <taxon>Eukaryota</taxon>
        <taxon>Fungi</taxon>
        <taxon>Dikarya</taxon>
        <taxon>Ascomycota</taxon>
        <taxon>Saccharomycotina</taxon>
        <taxon>Pichiomycetes</taxon>
        <taxon>Pichiales</taxon>
        <taxon>Pichiaceae</taxon>
        <taxon>Ogataea</taxon>
        <taxon>Ogataea/Candida clade</taxon>
    </lineage>
</organism>
<feature type="transmembrane region" description="Helical" evidence="8">
    <location>
        <begin position="385"/>
        <end position="406"/>
    </location>
</feature>
<feature type="transmembrane region" description="Helical" evidence="8">
    <location>
        <begin position="144"/>
        <end position="164"/>
    </location>
</feature>
<gene>
    <name evidence="10" type="ORF">Cboi02_000027900</name>
</gene>
<keyword evidence="7" id="KW-0924">Ammonia transport</keyword>
<protein>
    <submittedName>
        <fullName evidence="10">Unnamed protein product</fullName>
    </submittedName>
</protein>
<dbReference type="Proteomes" id="UP001165120">
    <property type="component" value="Unassembled WGS sequence"/>
</dbReference>
<evidence type="ECO:0000256" key="5">
    <source>
        <dbReference type="ARBA" id="ARBA00022989"/>
    </source>
</evidence>
<dbReference type="AlphaFoldDB" id="A0A9W6SV96"/>
<feature type="transmembrane region" description="Helical" evidence="8">
    <location>
        <begin position="338"/>
        <end position="358"/>
    </location>
</feature>
<dbReference type="InterPro" id="IPR029020">
    <property type="entry name" value="Ammonium/urea_transptr"/>
</dbReference>
<evidence type="ECO:0000259" key="9">
    <source>
        <dbReference type="Pfam" id="PF00909"/>
    </source>
</evidence>
<proteinExistence type="inferred from homology"/>
<comment type="subcellular location">
    <subcellularLocation>
        <location evidence="1">Membrane</location>
        <topology evidence="1">Multi-pass membrane protein</topology>
    </subcellularLocation>
</comment>
<dbReference type="SUPFAM" id="SSF111352">
    <property type="entry name" value="Ammonium transporter"/>
    <property type="match status" value="1"/>
</dbReference>
<dbReference type="EMBL" id="BSXN01000049">
    <property type="protein sequence ID" value="GME66839.1"/>
    <property type="molecule type" value="Genomic_DNA"/>
</dbReference>
<dbReference type="GO" id="GO:0008519">
    <property type="term" value="F:ammonium channel activity"/>
    <property type="evidence" value="ECO:0007669"/>
    <property type="project" value="InterPro"/>
</dbReference>
<evidence type="ECO:0000256" key="2">
    <source>
        <dbReference type="ARBA" id="ARBA00005887"/>
    </source>
</evidence>
<comment type="similarity">
    <text evidence="2">Belongs to the ammonia transporter channel (TC 1.A.11.2) family.</text>
</comment>
<feature type="transmembrane region" description="Helical" evidence="8">
    <location>
        <begin position="176"/>
        <end position="201"/>
    </location>
</feature>
<dbReference type="PANTHER" id="PTHR43029">
    <property type="entry name" value="AMMONIUM TRANSPORTER MEP2"/>
    <property type="match status" value="1"/>
</dbReference>
<dbReference type="InterPro" id="IPR018047">
    <property type="entry name" value="Ammonium_transpt_CS"/>
</dbReference>
<dbReference type="GO" id="GO:0005886">
    <property type="term" value="C:plasma membrane"/>
    <property type="evidence" value="ECO:0007669"/>
    <property type="project" value="TreeGrafter"/>
</dbReference>
<evidence type="ECO:0000256" key="8">
    <source>
        <dbReference type="SAM" id="Phobius"/>
    </source>
</evidence>
<feature type="transmembrane region" description="Helical" evidence="8">
    <location>
        <begin position="306"/>
        <end position="326"/>
    </location>
</feature>
<evidence type="ECO:0000256" key="6">
    <source>
        <dbReference type="ARBA" id="ARBA00023136"/>
    </source>
</evidence>
<evidence type="ECO:0000313" key="11">
    <source>
        <dbReference type="Proteomes" id="UP001165120"/>
    </source>
</evidence>
<evidence type="ECO:0000256" key="7">
    <source>
        <dbReference type="ARBA" id="ARBA00023177"/>
    </source>
</evidence>
<dbReference type="InterPro" id="IPR024041">
    <property type="entry name" value="NH4_transpt_AmtB-like_dom"/>
</dbReference>
<evidence type="ECO:0000313" key="10">
    <source>
        <dbReference type="EMBL" id="GME66839.1"/>
    </source>
</evidence>
<evidence type="ECO:0000256" key="1">
    <source>
        <dbReference type="ARBA" id="ARBA00004141"/>
    </source>
</evidence>
<dbReference type="InterPro" id="IPR001905">
    <property type="entry name" value="Ammonium_transpt"/>
</dbReference>
<sequence length="488" mass="52993">MGYANSGLSSAILLRQRDAEGTEFSGADMAYCMICTVAIFILTPGIGLFYGGALKKKNIVQMLFQAYAVTALITVQWFLFGYSLAVSPSASSVLGNFAFGALQRVTDTGFTTTLPSIMYFTFSAFFPIATVQLFVGAICERGRLLPSLVVGFIWCTVCYCPFAYSTWCANGWLYKLGALDFAGGGPVHIAAGCASLSYSYYIGNRKEWKDPKTKEDYKPSSVISFFIGVSIIWFSWLCFNSGTLCAVNVRTGYIMANTQLAASSASIAFAVIDFAITGKWSLIAACEGAVAGLVNITPSCGFYSPYWAFITSAFVGACCRLLYPFNEWVGIDDTTHSFVIHGIGGILGSICLGVFASAEYAGMDGVTEIPGGWIDHHWKQMGYQFAGWITITVWSTIGTYLICFVVDHIPGLKLRATEEQELAGMDISEMAETLCDLDEFLYGDVNNDSHSHEMNVYSQNGNVEVIEGKSSTSQIYTTNVTHKGDQAV</sequence>
<keyword evidence="3" id="KW-0813">Transport</keyword>
<name>A0A9W6SV96_CANBO</name>
<feature type="transmembrane region" description="Helical" evidence="8">
    <location>
        <begin position="222"/>
        <end position="242"/>
    </location>
</feature>
<feature type="transmembrane region" description="Helical" evidence="8">
    <location>
        <begin position="29"/>
        <end position="50"/>
    </location>
</feature>
<keyword evidence="4 8" id="KW-0812">Transmembrane</keyword>
<comment type="caution">
    <text evidence="10">The sequence shown here is derived from an EMBL/GenBank/DDBJ whole genome shotgun (WGS) entry which is preliminary data.</text>
</comment>
<evidence type="ECO:0000256" key="3">
    <source>
        <dbReference type="ARBA" id="ARBA00022448"/>
    </source>
</evidence>
<dbReference type="Gene3D" id="1.10.3430.10">
    <property type="entry name" value="Ammonium transporter AmtB like domains"/>
    <property type="match status" value="1"/>
</dbReference>
<keyword evidence="6 8" id="KW-0472">Membrane</keyword>
<dbReference type="PROSITE" id="PS01219">
    <property type="entry name" value="AMMONIUM_TRANSP"/>
    <property type="match status" value="1"/>
</dbReference>
<evidence type="ECO:0000256" key="4">
    <source>
        <dbReference type="ARBA" id="ARBA00022692"/>
    </source>
</evidence>
<feature type="domain" description="Ammonium transporter AmtB-like" evidence="9">
    <location>
        <begin position="31"/>
        <end position="433"/>
    </location>
</feature>
<dbReference type="PANTHER" id="PTHR43029:SF3">
    <property type="entry name" value="AMMONIUM TRANSPORTER 3"/>
    <property type="match status" value="1"/>
</dbReference>
<accession>A0A9W6SV96</accession>
<dbReference type="Pfam" id="PF00909">
    <property type="entry name" value="Ammonium_transp"/>
    <property type="match status" value="1"/>
</dbReference>
<keyword evidence="11" id="KW-1185">Reference proteome</keyword>